<protein>
    <submittedName>
        <fullName evidence="1">Uncharacterized protein</fullName>
    </submittedName>
</protein>
<dbReference type="Proteomes" id="UP000321303">
    <property type="component" value="Unassembled WGS sequence"/>
</dbReference>
<evidence type="ECO:0000313" key="1">
    <source>
        <dbReference type="EMBL" id="GEN27122.1"/>
    </source>
</evidence>
<name>A0A511UPQ4_9GAMM</name>
<keyword evidence="2" id="KW-1185">Reference proteome</keyword>
<organism evidence="1 2">
    <name type="scientific">Halovibrio variabilis</name>
    <dbReference type="NCBI Taxonomy" id="31910"/>
    <lineage>
        <taxon>Bacteria</taxon>
        <taxon>Pseudomonadati</taxon>
        <taxon>Pseudomonadota</taxon>
        <taxon>Gammaproteobacteria</taxon>
        <taxon>Oceanospirillales</taxon>
        <taxon>Halomonadaceae</taxon>
        <taxon>Halovibrio</taxon>
    </lineage>
</organism>
<reference evidence="1 2" key="1">
    <citation type="submission" date="2019-07" db="EMBL/GenBank/DDBJ databases">
        <title>Whole genome shotgun sequence of Halomonas variabilis NBRC 102410.</title>
        <authorList>
            <person name="Hosoyama A."/>
            <person name="Uohara A."/>
            <person name="Ohji S."/>
            <person name="Ichikawa N."/>
        </authorList>
    </citation>
    <scope>NUCLEOTIDE SEQUENCE [LARGE SCALE GENOMIC DNA]</scope>
    <source>
        <strain evidence="1 2">NBRC 102410</strain>
    </source>
</reference>
<comment type="caution">
    <text evidence="1">The sequence shown here is derived from an EMBL/GenBank/DDBJ whole genome shotgun (WGS) entry which is preliminary data.</text>
</comment>
<proteinExistence type="predicted"/>
<accession>A0A511UPQ4</accession>
<gene>
    <name evidence="1" type="ORF">HVA01_07680</name>
</gene>
<sequence>MTTAESPTKAWNAPHYDIASIWWHQPWVATSSSTIKIQHILFEACNDTMRLELEFFAAMAASYSKLTSCMLGLQGLQTPSSLASCYQNAADEMGDAAIKRMQKVSELTEDVEELIWSEI</sequence>
<dbReference type="OrthoDB" id="6166816at2"/>
<evidence type="ECO:0000313" key="2">
    <source>
        <dbReference type="Proteomes" id="UP000321303"/>
    </source>
</evidence>
<dbReference type="AlphaFoldDB" id="A0A511UPQ4"/>
<dbReference type="RefSeq" id="WP_146873220.1">
    <property type="nucleotide sequence ID" value="NZ_BJXV01000003.1"/>
</dbReference>
<dbReference type="EMBL" id="BJXV01000003">
    <property type="protein sequence ID" value="GEN27122.1"/>
    <property type="molecule type" value="Genomic_DNA"/>
</dbReference>